<dbReference type="RefSeq" id="WP_211422646.1">
    <property type="nucleotide sequence ID" value="NZ_CP072642.1"/>
</dbReference>
<name>A0ABX8B054_9BACT</name>
<dbReference type="InterPro" id="IPR000719">
    <property type="entry name" value="Prot_kinase_dom"/>
</dbReference>
<dbReference type="PANTHER" id="PTHR10566">
    <property type="entry name" value="CHAPERONE-ACTIVITY OF BC1 COMPLEX CABC1 -RELATED"/>
    <property type="match status" value="1"/>
</dbReference>
<keyword evidence="4" id="KW-1185">Reference proteome</keyword>
<feature type="domain" description="Protein kinase" evidence="2">
    <location>
        <begin position="130"/>
        <end position="472"/>
    </location>
</feature>
<dbReference type="EMBL" id="CP072642">
    <property type="protein sequence ID" value="QUV94345.1"/>
    <property type="molecule type" value="Genomic_DNA"/>
</dbReference>
<dbReference type="Pfam" id="PF03109">
    <property type="entry name" value="ABC1"/>
    <property type="match status" value="1"/>
</dbReference>
<dbReference type="CDD" id="cd05121">
    <property type="entry name" value="ABC1_ADCK3-like"/>
    <property type="match status" value="1"/>
</dbReference>
<accession>A0ABX8B054</accession>
<protein>
    <submittedName>
        <fullName evidence="3">AarF/ABC1/UbiB kinase family protein</fullName>
    </submittedName>
</protein>
<comment type="similarity">
    <text evidence="1">Belongs to the protein kinase superfamily. ADCK protein kinase family.</text>
</comment>
<keyword evidence="3" id="KW-0808">Transferase</keyword>
<dbReference type="InterPro" id="IPR011009">
    <property type="entry name" value="Kinase-like_dom_sf"/>
</dbReference>
<dbReference type="InterPro" id="IPR004147">
    <property type="entry name" value="ABC1_dom"/>
</dbReference>
<dbReference type="InterPro" id="IPR050154">
    <property type="entry name" value="UbiB_kinase"/>
</dbReference>
<dbReference type="Proteomes" id="UP000677668">
    <property type="component" value="Chromosome 1"/>
</dbReference>
<reference evidence="3 4" key="1">
    <citation type="submission" date="2021-03" db="EMBL/GenBank/DDBJ databases">
        <title>Genomic and phenotypic characterization of Chloracidobacterium isolates provides evidence for multiple species.</title>
        <authorList>
            <person name="Saini M.K."/>
            <person name="Costas A.M.G."/>
            <person name="Tank M."/>
            <person name="Bryant D.A."/>
        </authorList>
    </citation>
    <scope>NUCLEOTIDE SEQUENCE [LARGE SCALE GENOMIC DNA]</scope>
    <source>
        <strain evidence="3 4">N</strain>
    </source>
</reference>
<dbReference type="PANTHER" id="PTHR10566:SF113">
    <property type="entry name" value="PROTEIN ACTIVITY OF BC1 COMPLEX KINASE 7, CHLOROPLASTIC"/>
    <property type="match status" value="1"/>
</dbReference>
<keyword evidence="3" id="KW-0418">Kinase</keyword>
<evidence type="ECO:0000256" key="1">
    <source>
        <dbReference type="ARBA" id="ARBA00009670"/>
    </source>
</evidence>
<dbReference type="SUPFAM" id="SSF56112">
    <property type="entry name" value="Protein kinase-like (PK-like)"/>
    <property type="match status" value="1"/>
</dbReference>
<evidence type="ECO:0000313" key="4">
    <source>
        <dbReference type="Proteomes" id="UP000677668"/>
    </source>
</evidence>
<dbReference type="GO" id="GO:0016301">
    <property type="term" value="F:kinase activity"/>
    <property type="evidence" value="ECO:0007669"/>
    <property type="project" value="UniProtKB-KW"/>
</dbReference>
<proteinExistence type="inferred from homology"/>
<evidence type="ECO:0000313" key="3">
    <source>
        <dbReference type="EMBL" id="QUV94345.1"/>
    </source>
</evidence>
<sequence length="472" mass="52788">MSHRPSSRFSSLAQQARLARRATTMLRLTLPTTLAFVRDRRRYLAFGPPRQVSEETHRQRAQTIKQHIETLGTAFIKLGQLVSTRPDLVPAVYIEEIAKLQDGITPLSGKAARRTLEAIYGTRLEAVFDRFDDEALAAASLAQVHYAVWQGQDVAVKFVRPDIPAQMAVDLKIAGYVIRQLDRHFSNSLTRMLSTAIAEGSKGMAQELDLTTEMENIETMARILARREDVTVPLVYPEVSGPQVIVMEYCPGVKFTDVERLQAAGFDFDDLIARLVKLYAEMIFVAGVYHADPHPGNILVGDGGQLILLDYGMVCRLSREMRAAILDAVAAGLHGDRERLVDGLYETGIVAPGTNRRRIHAFIEEIIQLHRRGLDAQNRMLGVGLAIERTARELGLNLPAELVYVFRSLSLLEGMAAKLRPGWSLIEHGFEPMQEALAPQYVKSLLSREGLLNTAVDEIRRFLGHRTVRRFT</sequence>
<dbReference type="Gene3D" id="1.10.510.10">
    <property type="entry name" value="Transferase(Phosphotransferase) domain 1"/>
    <property type="match status" value="1"/>
</dbReference>
<evidence type="ECO:0000259" key="2">
    <source>
        <dbReference type="PROSITE" id="PS50011"/>
    </source>
</evidence>
<dbReference type="PROSITE" id="PS50011">
    <property type="entry name" value="PROTEIN_KINASE_DOM"/>
    <property type="match status" value="1"/>
</dbReference>
<organism evidence="3 4">
    <name type="scientific">Chloracidobacterium sp. N</name>
    <dbReference type="NCBI Taxonomy" id="2821540"/>
    <lineage>
        <taxon>Bacteria</taxon>
        <taxon>Pseudomonadati</taxon>
        <taxon>Acidobacteriota</taxon>
        <taxon>Terriglobia</taxon>
        <taxon>Terriglobales</taxon>
        <taxon>Acidobacteriaceae</taxon>
        <taxon>Chloracidobacterium</taxon>
        <taxon>Chloracidobacterium aggregatum</taxon>
    </lineage>
</organism>
<gene>
    <name evidence="3" type="ORF">J8C05_02540</name>
</gene>